<evidence type="ECO:0000256" key="1">
    <source>
        <dbReference type="ARBA" id="ARBA00010716"/>
    </source>
</evidence>
<dbReference type="Proteomes" id="UP000223596">
    <property type="component" value="Unassembled WGS sequence"/>
</dbReference>
<dbReference type="PANTHER" id="PTHR11113">
    <property type="entry name" value="N-ACETYLGLUCOSAMINE-6-PHOSPHATE DEACETYLASE"/>
    <property type="match status" value="1"/>
</dbReference>
<comment type="catalytic activity">
    <reaction evidence="7">
        <text>N-acetyl-D-glucosamine 6-phosphate + H2O = D-glucosamine 6-phosphate + acetate</text>
        <dbReference type="Rhea" id="RHEA:22936"/>
        <dbReference type="ChEBI" id="CHEBI:15377"/>
        <dbReference type="ChEBI" id="CHEBI:30089"/>
        <dbReference type="ChEBI" id="CHEBI:57513"/>
        <dbReference type="ChEBI" id="CHEBI:58725"/>
        <dbReference type="EC" id="3.5.1.25"/>
    </reaction>
</comment>
<name>A0AB36TN49_ACETH</name>
<feature type="binding site" evidence="12">
    <location>
        <position position="198"/>
    </location>
    <ligand>
        <name>Zn(2+)</name>
        <dbReference type="ChEBI" id="CHEBI:29105"/>
    </ligand>
</feature>
<evidence type="ECO:0000256" key="9">
    <source>
        <dbReference type="PIRNR" id="PIRNR038994"/>
    </source>
</evidence>
<protein>
    <recommendedName>
        <fullName evidence="3">N-acetylglucosamine-6-phosphate deacetylase</fullName>
        <ecNumber evidence="2">3.5.1.25</ecNumber>
    </recommendedName>
</protein>
<dbReference type="RefSeq" id="WP_003513676.1">
    <property type="nucleotide sequence ID" value="NZ_CP013828.1"/>
</dbReference>
<sequence length="393" mass="42416">MEKMKLVKNGLVLDSQKGFEVNDILIAGGKIAKIGKNIEVSETDYEVLNAEGFYVVPGFIDVHMHGAAGVDIIKADPGRLNELSLFLASKGVTSFLATVMTDSRENICRAVENIRLAVERGLDGAKIAGINLEGPFINPKYRGAHPPEYILEPDVKLIDELVEKSGNNIKLVTAAPELDKIEEIIRKFKEDIIFSAGHSGVDFAGAKEAFKNGFKHVTHLFNAMTGIHHREPGLAGAALDSDDVTVEIIPDLIHVHGAVIQMVVKCKTPDRVVLVTDSILAAGLGEGKLEFAESMITVKDGAAVFENGVLAGSTITMADGIGNMVKKLGFSLEDTIKMASTNPAKLINIFDRKGSLSEGKDADIVILDRSLNIHETIIQGITVYSTFPYPQSR</sequence>
<organism evidence="14 15">
    <name type="scientific">Acetivibrio thermocellus AD2</name>
    <dbReference type="NCBI Taxonomy" id="1138384"/>
    <lineage>
        <taxon>Bacteria</taxon>
        <taxon>Bacillati</taxon>
        <taxon>Bacillota</taxon>
        <taxon>Clostridia</taxon>
        <taxon>Eubacteriales</taxon>
        <taxon>Oscillospiraceae</taxon>
        <taxon>Acetivibrio</taxon>
    </lineage>
</organism>
<dbReference type="InterPro" id="IPR032466">
    <property type="entry name" value="Metal_Hydrolase"/>
</dbReference>
<evidence type="ECO:0000256" key="10">
    <source>
        <dbReference type="PIRSR" id="PIRSR038994-1"/>
    </source>
</evidence>
<reference evidence="14 15" key="1">
    <citation type="submission" date="2017-09" db="EMBL/GenBank/DDBJ databases">
        <title>Evaluation of Pacific Biosciences Sequencing Technology to Finishing C. thermocellum Genome Sequences.</title>
        <authorList>
            <person name="Brown S."/>
        </authorList>
    </citation>
    <scope>NUCLEOTIDE SEQUENCE [LARGE SCALE GENOMIC DNA]</scope>
    <source>
        <strain evidence="14 15">AD2</strain>
    </source>
</reference>
<feature type="domain" description="Amidohydrolase-related" evidence="13">
    <location>
        <begin position="54"/>
        <end position="380"/>
    </location>
</feature>
<evidence type="ECO:0000313" key="14">
    <source>
        <dbReference type="EMBL" id="PFH04150.1"/>
    </source>
</evidence>
<dbReference type="GO" id="GO:0006046">
    <property type="term" value="P:N-acetylglucosamine catabolic process"/>
    <property type="evidence" value="ECO:0007669"/>
    <property type="project" value="TreeGrafter"/>
</dbReference>
<evidence type="ECO:0000256" key="3">
    <source>
        <dbReference type="ARBA" id="ARBA00018029"/>
    </source>
</evidence>
<feature type="binding site" evidence="11">
    <location>
        <begin position="310"/>
        <end position="312"/>
    </location>
    <ligand>
        <name>substrate</name>
    </ligand>
</feature>
<comment type="pathway">
    <text evidence="8">Amino-sugar metabolism; N-acetylneuraminate degradation; D-fructose 6-phosphate from N-acetylneuraminate: step 4/5.</text>
</comment>
<dbReference type="FunFam" id="3.20.20.140:FF:000004">
    <property type="entry name" value="N-acetylglucosamine-6-phosphate deacetylase"/>
    <property type="match status" value="1"/>
</dbReference>
<dbReference type="PANTHER" id="PTHR11113:SF14">
    <property type="entry name" value="N-ACETYLGLUCOSAMINE-6-PHOSPHATE DEACETYLASE"/>
    <property type="match status" value="1"/>
</dbReference>
<dbReference type="PIRSF" id="PIRSF038994">
    <property type="entry name" value="NagA"/>
    <property type="match status" value="1"/>
</dbReference>
<dbReference type="AlphaFoldDB" id="A0AB36TN49"/>
<dbReference type="CDD" id="cd00854">
    <property type="entry name" value="NagA"/>
    <property type="match status" value="1"/>
</dbReference>
<dbReference type="InterPro" id="IPR011059">
    <property type="entry name" value="Metal-dep_hydrolase_composite"/>
</dbReference>
<evidence type="ECO:0000256" key="11">
    <source>
        <dbReference type="PIRSR" id="PIRSR038994-2"/>
    </source>
</evidence>
<dbReference type="GO" id="GO:0046872">
    <property type="term" value="F:metal ion binding"/>
    <property type="evidence" value="ECO:0007669"/>
    <property type="project" value="UniProtKB-KW"/>
</dbReference>
<dbReference type="GO" id="GO:0008448">
    <property type="term" value="F:N-acetylglucosamine-6-phosphate deacetylase activity"/>
    <property type="evidence" value="ECO:0007669"/>
    <property type="project" value="UniProtKB-EC"/>
</dbReference>
<gene>
    <name evidence="14" type="ORF">M972_112977</name>
</gene>
<evidence type="ECO:0000256" key="6">
    <source>
        <dbReference type="ARBA" id="ARBA00023277"/>
    </source>
</evidence>
<comment type="similarity">
    <text evidence="1 9">Belongs to the metallo-dependent hydrolases superfamily. NagA family.</text>
</comment>
<feature type="binding site" evidence="11">
    <location>
        <begin position="222"/>
        <end position="223"/>
    </location>
    <ligand>
        <name>substrate</name>
    </ligand>
</feature>
<evidence type="ECO:0000256" key="12">
    <source>
        <dbReference type="PIRSR" id="PIRSR038994-3"/>
    </source>
</evidence>
<evidence type="ECO:0000256" key="7">
    <source>
        <dbReference type="ARBA" id="ARBA00047647"/>
    </source>
</evidence>
<accession>A0AB36TN49</accession>
<dbReference type="GeneID" id="35805335"/>
<feature type="binding site" evidence="12">
    <location>
        <position position="219"/>
    </location>
    <ligand>
        <name>Zn(2+)</name>
        <dbReference type="ChEBI" id="CHEBI:29105"/>
    </ligand>
</feature>
<evidence type="ECO:0000256" key="2">
    <source>
        <dbReference type="ARBA" id="ARBA00011899"/>
    </source>
</evidence>
<dbReference type="InterPro" id="IPR006680">
    <property type="entry name" value="Amidohydro-rel"/>
</dbReference>
<dbReference type="NCBIfam" id="TIGR00221">
    <property type="entry name" value="nagA"/>
    <property type="match status" value="1"/>
</dbReference>
<feature type="binding site" evidence="11">
    <location>
        <position position="254"/>
    </location>
    <ligand>
        <name>substrate</name>
    </ligand>
</feature>
<dbReference type="Gene3D" id="3.20.20.140">
    <property type="entry name" value="Metal-dependent hydrolases"/>
    <property type="match status" value="1"/>
</dbReference>
<keyword evidence="5 9" id="KW-0378">Hydrolase</keyword>
<evidence type="ECO:0000259" key="13">
    <source>
        <dbReference type="Pfam" id="PF01979"/>
    </source>
</evidence>
<evidence type="ECO:0000256" key="8">
    <source>
        <dbReference type="ARBA" id="ARBA00060590"/>
    </source>
</evidence>
<dbReference type="InterPro" id="IPR003764">
    <property type="entry name" value="GlcNAc_6-P_deAcase"/>
</dbReference>
<evidence type="ECO:0000256" key="5">
    <source>
        <dbReference type="ARBA" id="ARBA00022801"/>
    </source>
</evidence>
<dbReference type="EC" id="3.5.1.25" evidence="2"/>
<keyword evidence="4 12" id="KW-0479">Metal-binding</keyword>
<dbReference type="SUPFAM" id="SSF51338">
    <property type="entry name" value="Composite domain of metallo-dependent hydrolases"/>
    <property type="match status" value="1"/>
</dbReference>
<proteinExistence type="inferred from homology"/>
<evidence type="ECO:0000313" key="15">
    <source>
        <dbReference type="Proteomes" id="UP000223596"/>
    </source>
</evidence>
<dbReference type="SUPFAM" id="SSF51556">
    <property type="entry name" value="Metallo-dependent hydrolases"/>
    <property type="match status" value="1"/>
</dbReference>
<dbReference type="Pfam" id="PF01979">
    <property type="entry name" value="Amidohydro_1"/>
    <property type="match status" value="1"/>
</dbReference>
<comment type="cofactor">
    <cofactor evidence="12">
        <name>a divalent metal cation</name>
        <dbReference type="ChEBI" id="CHEBI:60240"/>
    </cofactor>
    <text evidence="12">Binds 1 divalent metal cation per subunit.</text>
</comment>
<keyword evidence="6 9" id="KW-0119">Carbohydrate metabolism</keyword>
<feature type="binding site" evidence="11">
    <location>
        <position position="230"/>
    </location>
    <ligand>
        <name>substrate</name>
    </ligand>
</feature>
<feature type="binding site" evidence="12">
    <location>
        <position position="133"/>
    </location>
    <ligand>
        <name>Zn(2+)</name>
        <dbReference type="ChEBI" id="CHEBI:29105"/>
    </ligand>
</feature>
<dbReference type="EMBL" id="PDBW01000001">
    <property type="protein sequence ID" value="PFH04150.1"/>
    <property type="molecule type" value="Genomic_DNA"/>
</dbReference>
<feature type="active site" description="Proton donor/acceptor" evidence="10">
    <location>
        <position position="277"/>
    </location>
</feature>
<evidence type="ECO:0000256" key="4">
    <source>
        <dbReference type="ARBA" id="ARBA00022723"/>
    </source>
</evidence>
<dbReference type="Gene3D" id="2.30.40.10">
    <property type="entry name" value="Urease, subunit C, domain 1"/>
    <property type="match status" value="1"/>
</dbReference>
<comment type="caution">
    <text evidence="14">The sequence shown here is derived from an EMBL/GenBank/DDBJ whole genome shotgun (WGS) entry which is preliminary data.</text>
</comment>
<feature type="binding site" evidence="11">
    <location>
        <position position="144"/>
    </location>
    <ligand>
        <name>substrate</name>
    </ligand>
</feature>